<keyword evidence="2" id="KW-1185">Reference proteome</keyword>
<dbReference type="AlphaFoldDB" id="A0A060R9H2"/>
<dbReference type="Gene3D" id="2.60.40.2630">
    <property type="match status" value="1"/>
</dbReference>
<evidence type="ECO:0000313" key="1">
    <source>
        <dbReference type="EMBL" id="CDN32232.1"/>
    </source>
</evidence>
<dbReference type="CDD" id="cd13120">
    <property type="entry name" value="BF2867_like_N"/>
    <property type="match status" value="1"/>
</dbReference>
<organism evidence="1 2">
    <name type="scientific">Mucinivorans hirudinis</name>
    <dbReference type="NCBI Taxonomy" id="1433126"/>
    <lineage>
        <taxon>Bacteria</taxon>
        <taxon>Pseudomonadati</taxon>
        <taxon>Bacteroidota</taxon>
        <taxon>Bacteroidia</taxon>
        <taxon>Bacteroidales</taxon>
        <taxon>Rikenellaceae</taxon>
        <taxon>Mucinivorans</taxon>
    </lineage>
</organism>
<dbReference type="Gene3D" id="2.60.40.2620">
    <property type="entry name" value="Fimbrillin-like"/>
    <property type="match status" value="1"/>
</dbReference>
<dbReference type="InterPro" id="IPR042278">
    <property type="entry name" value="Mfa-like_1_N"/>
</dbReference>
<evidence type="ECO:0008006" key="3">
    <source>
        <dbReference type="Google" id="ProtNLM"/>
    </source>
</evidence>
<accession>A0A060R9H2</accession>
<dbReference type="PROSITE" id="PS51257">
    <property type="entry name" value="PROKAR_LIPOPROTEIN"/>
    <property type="match status" value="1"/>
</dbReference>
<reference evidence="1 2" key="1">
    <citation type="journal article" date="2015" name="Genome Announc.">
        <title>Complete Genome Sequence of the Novel Leech Symbiont Mucinivorans hirudinis M3T.</title>
        <authorList>
            <person name="Nelson M.C."/>
            <person name="Bomar L."/>
            <person name="Graf J."/>
        </authorList>
    </citation>
    <scope>NUCLEOTIDE SEQUENCE [LARGE SCALE GENOMIC DNA]</scope>
    <source>
        <strain evidence="2">M3</strain>
    </source>
</reference>
<sequence>MKKYLIFATLVAMVFVGCKKNTTAPPKKPTEKPVAAKFSGNILKGSILEGDVTATVSTRVDLEGGWSGRGADEVGVSMFAEGSERTAENVLADNIPYKVNGNGRFSPKSADIYFPTKNKVDFIAYHPYNPKVTATNHTVDVLFSSQTLANLSKMECIWATVTGQSNMESAVNFNFKRAQGLIHITIAAGSSGYPALSRWEVTLDKVPTLGTFNVKTGIVSLPSDPKPASVKLEEFAIYTEGGSRGGRLASFAWYAQLPPHQNTQFGDRLIRVTSPDKKHTYIVPLKQNVEAGKRHRIKIELQKFGEAKMTSSSITDWVETSIILNAE</sequence>
<evidence type="ECO:0000313" key="2">
    <source>
        <dbReference type="Proteomes" id="UP000027616"/>
    </source>
</evidence>
<dbReference type="HOGENOM" id="CLU_071232_0_0_10"/>
<dbReference type="EMBL" id="HG934468">
    <property type="protein sequence ID" value="CDN32232.1"/>
    <property type="molecule type" value="Genomic_DNA"/>
</dbReference>
<dbReference type="OrthoDB" id="1002994at2"/>
<name>A0A060R9H2_9BACT</name>
<gene>
    <name evidence="1" type="ORF">BN938_2159</name>
</gene>
<dbReference type="CDD" id="cd13121">
    <property type="entry name" value="BF2867_like_C"/>
    <property type="match status" value="1"/>
</dbReference>
<dbReference type="Proteomes" id="UP000027616">
    <property type="component" value="Chromosome I"/>
</dbReference>
<proteinExistence type="predicted"/>
<dbReference type="KEGG" id="rbc:BN938_2159"/>
<protein>
    <recommendedName>
        <fullName evidence="3">Fimbrillin family protein</fullName>
    </recommendedName>
</protein>
<dbReference type="Pfam" id="PF13149">
    <property type="entry name" value="Mfa_like_1"/>
    <property type="match status" value="1"/>
</dbReference>
<dbReference type="STRING" id="1433126.BN938_2159"/>
<dbReference type="InterPro" id="IPR025049">
    <property type="entry name" value="Mfa-like_1"/>
</dbReference>